<gene>
    <name evidence="2" type="ORF">DBY38_14840</name>
    <name evidence="3" type="ORF">SAMN04487885_10848</name>
</gene>
<keyword evidence="1" id="KW-0812">Transmembrane</keyword>
<dbReference type="RefSeq" id="WP_027637814.1">
    <property type="nucleotide sequence ID" value="NZ_BAAACD010000008.1"/>
</dbReference>
<accession>A0A1I2L5R8</accession>
<dbReference type="GeneID" id="90546143"/>
<dbReference type="EMBL" id="QAMZ01000056">
    <property type="protein sequence ID" value="PWL51509.1"/>
    <property type="molecule type" value="Genomic_DNA"/>
</dbReference>
<dbReference type="OrthoDB" id="2053585at2"/>
<dbReference type="EMBL" id="FOOE01000008">
    <property type="protein sequence ID" value="SFF72601.1"/>
    <property type="molecule type" value="Genomic_DNA"/>
</dbReference>
<proteinExistence type="predicted"/>
<name>A0A1I2L5R8_9CLOT</name>
<dbReference type="Proteomes" id="UP000246114">
    <property type="component" value="Unassembled WGS sequence"/>
</dbReference>
<evidence type="ECO:0000313" key="4">
    <source>
        <dbReference type="Proteomes" id="UP000182135"/>
    </source>
</evidence>
<evidence type="ECO:0000313" key="3">
    <source>
        <dbReference type="EMBL" id="SFF72601.1"/>
    </source>
</evidence>
<protein>
    <recommendedName>
        <fullName evidence="6">DUF3021 domain-containing protein</fullName>
    </recommendedName>
</protein>
<evidence type="ECO:0000313" key="5">
    <source>
        <dbReference type="Proteomes" id="UP000246114"/>
    </source>
</evidence>
<evidence type="ECO:0008006" key="6">
    <source>
        <dbReference type="Google" id="ProtNLM"/>
    </source>
</evidence>
<keyword evidence="4" id="KW-1185">Reference proteome</keyword>
<evidence type="ECO:0000256" key="1">
    <source>
        <dbReference type="SAM" id="Phobius"/>
    </source>
</evidence>
<reference evidence="2 5" key="2">
    <citation type="submission" date="2018-03" db="EMBL/GenBank/DDBJ databases">
        <title>The uncultured portion of the human microbiome is neutrally assembled.</title>
        <authorList>
            <person name="Jeraldo P."/>
            <person name="Boardman L."/>
            <person name="White B.A."/>
            <person name="Nelson H."/>
            <person name="Goldenfeld N."/>
            <person name="Chia N."/>
        </authorList>
    </citation>
    <scope>NUCLEOTIDE SEQUENCE [LARGE SCALE GENOMIC DNA]</scope>
    <source>
        <strain evidence="2">CIM:MAG 903</strain>
    </source>
</reference>
<organism evidence="3 4">
    <name type="scientific">Clostridium cadaveris</name>
    <dbReference type="NCBI Taxonomy" id="1529"/>
    <lineage>
        <taxon>Bacteria</taxon>
        <taxon>Bacillati</taxon>
        <taxon>Bacillota</taxon>
        <taxon>Clostridia</taxon>
        <taxon>Eubacteriales</taxon>
        <taxon>Clostridiaceae</taxon>
        <taxon>Clostridium</taxon>
    </lineage>
</organism>
<keyword evidence="1" id="KW-1133">Transmembrane helix</keyword>
<dbReference type="STRING" id="1529.SAMN04487885_10848"/>
<reference evidence="3 4" key="1">
    <citation type="submission" date="2016-10" db="EMBL/GenBank/DDBJ databases">
        <authorList>
            <person name="de Groot N.N."/>
        </authorList>
    </citation>
    <scope>NUCLEOTIDE SEQUENCE [LARGE SCALE GENOMIC DNA]</scope>
    <source>
        <strain evidence="3 4">NLAE-zl-G419</strain>
    </source>
</reference>
<dbReference type="Proteomes" id="UP000182135">
    <property type="component" value="Unassembled WGS sequence"/>
</dbReference>
<feature type="transmembrane region" description="Helical" evidence="1">
    <location>
        <begin position="121"/>
        <end position="144"/>
    </location>
</feature>
<feature type="transmembrane region" description="Helical" evidence="1">
    <location>
        <begin position="93"/>
        <end position="115"/>
    </location>
</feature>
<dbReference type="eggNOG" id="ENOG50327II">
    <property type="taxonomic scope" value="Bacteria"/>
</dbReference>
<dbReference type="AlphaFoldDB" id="A0A1I2L5R8"/>
<keyword evidence="1" id="KW-0472">Membrane</keyword>
<evidence type="ECO:0000313" key="2">
    <source>
        <dbReference type="EMBL" id="PWL51509.1"/>
    </source>
</evidence>
<sequence>MKIVCEYLENGEEMMDKLKRYIKTEADVEIFSCVHGISLIFIYGFLLWILGINSVPFTVIFQMFLLGYAISWFQKCLFLREKIYKKREYKIRIVLWIVGPVFMMIICQYIFHWFIKTPYYVALIYDAVMLSYFIMLYFFIEIFYKKDTFELNKMLSSYKNNIGDVIDE</sequence>
<feature type="transmembrane region" description="Helical" evidence="1">
    <location>
        <begin position="28"/>
        <end position="49"/>
    </location>
</feature>
<feature type="transmembrane region" description="Helical" evidence="1">
    <location>
        <begin position="55"/>
        <end position="73"/>
    </location>
</feature>